<evidence type="ECO:0000256" key="7">
    <source>
        <dbReference type="ARBA" id="ARBA00023136"/>
    </source>
</evidence>
<feature type="transmembrane region" description="Helical" evidence="9">
    <location>
        <begin position="190"/>
        <end position="212"/>
    </location>
</feature>
<feature type="transmembrane region" description="Helical" evidence="9">
    <location>
        <begin position="128"/>
        <end position="148"/>
    </location>
</feature>
<sequence length="462" mass="51729">MVSQTNPISIRKGWQCLMNWHSEFIANIVNVMLQLKKLGKEDPRRAIHSFKVAFAITLVSSFYYFNSLYHSFGSSAMWAVMTVIVVSEFSVGATLGKGLNRGLATFLAGVLGLGSYYMVHSISRGDHIIEPILLGIIIFLATAGVTYIRFLPQMKARYDYGLLVFILTFCLVSVSSFRDKEILKTAQDRVTTILIGGLISVMVCIFVCPVWAGGDLHNLVSKNIQKLGNFLEGFGDEYFGTLEDGESNKLSMQEYKSVLNSKQVEDNLINFARWEPCHGRFRFQYPWQQYQKIGNLSRQCAYRIDTLNGFLNNFSKTPKEMRSKIQEPCMKMSIETGKALKQLSVSLHKMIPPSAANTHIAASKIAATNLRSMIKTNLLEDYTNLFEVVPIVTVASLLLDVVSSTEKLAESIQELSNLAKFKNKESKVAAQDQKSPHHEEVPQCVITINHLSTNLTHNIGTS</sequence>
<keyword evidence="8" id="KW-0407">Ion channel</keyword>
<dbReference type="PANTHER" id="PTHR31086">
    <property type="entry name" value="ALUMINUM-ACTIVATED MALATE TRANSPORTER 10"/>
    <property type="match status" value="1"/>
</dbReference>
<evidence type="ECO:0000313" key="11">
    <source>
        <dbReference type="RefSeq" id="XP_004487722.1"/>
    </source>
</evidence>
<comment type="similarity">
    <text evidence="2">Belongs to the aromatic acid exporter (TC 2.A.85) family.</text>
</comment>
<keyword evidence="4 9" id="KW-0812">Transmembrane</keyword>
<proteinExistence type="inferred from homology"/>
<dbReference type="Proteomes" id="UP000087171">
    <property type="component" value="Chromosome Ca1"/>
</dbReference>
<dbReference type="OrthoDB" id="68611at2759"/>
<dbReference type="RefSeq" id="XP_004487722.1">
    <property type="nucleotide sequence ID" value="XM_004487665.2"/>
</dbReference>
<evidence type="ECO:0000256" key="1">
    <source>
        <dbReference type="ARBA" id="ARBA00004141"/>
    </source>
</evidence>
<dbReference type="GO" id="GO:0016020">
    <property type="term" value="C:membrane"/>
    <property type="evidence" value="ECO:0007669"/>
    <property type="project" value="UniProtKB-SubCell"/>
</dbReference>
<feature type="transmembrane region" description="Helical" evidence="9">
    <location>
        <begin position="77"/>
        <end position="96"/>
    </location>
</feature>
<dbReference type="PaxDb" id="3827-XP_004487722.1"/>
<evidence type="ECO:0000256" key="6">
    <source>
        <dbReference type="ARBA" id="ARBA00023065"/>
    </source>
</evidence>
<name>A0A1S2XDN8_CICAR</name>
<gene>
    <name evidence="11" type="primary">LOC101493885</name>
</gene>
<feature type="transmembrane region" description="Helical" evidence="9">
    <location>
        <begin position="46"/>
        <end position="65"/>
    </location>
</feature>
<dbReference type="GeneID" id="101493885"/>
<evidence type="ECO:0000256" key="9">
    <source>
        <dbReference type="SAM" id="Phobius"/>
    </source>
</evidence>
<dbReference type="STRING" id="3827.A0A1S2XDN8"/>
<keyword evidence="5 9" id="KW-1133">Transmembrane helix</keyword>
<keyword evidence="10" id="KW-1185">Reference proteome</keyword>
<evidence type="ECO:0000256" key="3">
    <source>
        <dbReference type="ARBA" id="ARBA00022448"/>
    </source>
</evidence>
<dbReference type="AlphaFoldDB" id="A0A1S2XDN8"/>
<protein>
    <submittedName>
        <fullName evidence="11">Aluminum-activated malate transporter 2-like</fullName>
    </submittedName>
</protein>
<evidence type="ECO:0000256" key="4">
    <source>
        <dbReference type="ARBA" id="ARBA00022692"/>
    </source>
</evidence>
<feature type="transmembrane region" description="Helical" evidence="9">
    <location>
        <begin position="103"/>
        <end position="122"/>
    </location>
</feature>
<keyword evidence="3" id="KW-0813">Transport</keyword>
<evidence type="ECO:0000256" key="5">
    <source>
        <dbReference type="ARBA" id="ARBA00022989"/>
    </source>
</evidence>
<dbReference type="eggNOG" id="KOG4711">
    <property type="taxonomic scope" value="Eukaryota"/>
</dbReference>
<evidence type="ECO:0000256" key="2">
    <source>
        <dbReference type="ARBA" id="ARBA00007079"/>
    </source>
</evidence>
<dbReference type="GO" id="GO:0015743">
    <property type="term" value="P:malate transport"/>
    <property type="evidence" value="ECO:0007669"/>
    <property type="project" value="InterPro"/>
</dbReference>
<dbReference type="Pfam" id="PF11744">
    <property type="entry name" value="ALMT"/>
    <property type="match status" value="1"/>
</dbReference>
<accession>A0A1S2XDN8</accession>
<feature type="transmembrane region" description="Helical" evidence="9">
    <location>
        <begin position="160"/>
        <end position="178"/>
    </location>
</feature>
<dbReference type="GO" id="GO:0034220">
    <property type="term" value="P:monoatomic ion transmembrane transport"/>
    <property type="evidence" value="ECO:0007669"/>
    <property type="project" value="UniProtKB-KW"/>
</dbReference>
<keyword evidence="6" id="KW-0406">Ion transport</keyword>
<keyword evidence="7 9" id="KW-0472">Membrane</keyword>
<dbReference type="InterPro" id="IPR020966">
    <property type="entry name" value="ALMT"/>
</dbReference>
<dbReference type="KEGG" id="cam:101493885"/>
<evidence type="ECO:0000313" key="10">
    <source>
        <dbReference type="Proteomes" id="UP000087171"/>
    </source>
</evidence>
<evidence type="ECO:0000256" key="8">
    <source>
        <dbReference type="ARBA" id="ARBA00023303"/>
    </source>
</evidence>
<reference evidence="11" key="2">
    <citation type="submission" date="2025-08" db="UniProtKB">
        <authorList>
            <consortium name="RefSeq"/>
        </authorList>
    </citation>
    <scope>IDENTIFICATION</scope>
    <source>
        <tissue evidence="11">Etiolated seedlings</tissue>
    </source>
</reference>
<organism evidence="10 11">
    <name type="scientific">Cicer arietinum</name>
    <name type="common">Chickpea</name>
    <name type="synonym">Garbanzo</name>
    <dbReference type="NCBI Taxonomy" id="3827"/>
    <lineage>
        <taxon>Eukaryota</taxon>
        <taxon>Viridiplantae</taxon>
        <taxon>Streptophyta</taxon>
        <taxon>Embryophyta</taxon>
        <taxon>Tracheophyta</taxon>
        <taxon>Spermatophyta</taxon>
        <taxon>Magnoliopsida</taxon>
        <taxon>eudicotyledons</taxon>
        <taxon>Gunneridae</taxon>
        <taxon>Pentapetalae</taxon>
        <taxon>rosids</taxon>
        <taxon>fabids</taxon>
        <taxon>Fabales</taxon>
        <taxon>Fabaceae</taxon>
        <taxon>Papilionoideae</taxon>
        <taxon>50 kb inversion clade</taxon>
        <taxon>NPAAA clade</taxon>
        <taxon>Hologalegina</taxon>
        <taxon>IRL clade</taxon>
        <taxon>Cicereae</taxon>
        <taxon>Cicer</taxon>
    </lineage>
</organism>
<reference evidence="10" key="1">
    <citation type="journal article" date="2013" name="Nat. Biotechnol.">
        <title>Draft genome sequence of chickpea (Cicer arietinum) provides a resource for trait improvement.</title>
        <authorList>
            <person name="Varshney R.K."/>
            <person name="Song C."/>
            <person name="Saxena R.K."/>
            <person name="Azam S."/>
            <person name="Yu S."/>
            <person name="Sharpe A.G."/>
            <person name="Cannon S."/>
            <person name="Baek J."/>
            <person name="Rosen B.D."/>
            <person name="Tar'an B."/>
            <person name="Millan T."/>
            <person name="Zhang X."/>
            <person name="Ramsay L.D."/>
            <person name="Iwata A."/>
            <person name="Wang Y."/>
            <person name="Nelson W."/>
            <person name="Farmer A.D."/>
            <person name="Gaur P.M."/>
            <person name="Soderlund C."/>
            <person name="Penmetsa R.V."/>
            <person name="Xu C."/>
            <person name="Bharti A.K."/>
            <person name="He W."/>
            <person name="Winter P."/>
            <person name="Zhao S."/>
            <person name="Hane J.K."/>
            <person name="Carrasquilla-Garcia N."/>
            <person name="Condie J.A."/>
            <person name="Upadhyaya H.D."/>
            <person name="Luo M.C."/>
            <person name="Thudi M."/>
            <person name="Gowda C.L."/>
            <person name="Singh N.P."/>
            <person name="Lichtenzveig J."/>
            <person name="Gali K.K."/>
            <person name="Rubio J."/>
            <person name="Nadarajan N."/>
            <person name="Dolezel J."/>
            <person name="Bansal K.C."/>
            <person name="Xu X."/>
            <person name="Edwards D."/>
            <person name="Zhang G."/>
            <person name="Kahl G."/>
            <person name="Gil J."/>
            <person name="Singh K.B."/>
            <person name="Datta S.K."/>
            <person name="Jackson S.A."/>
            <person name="Wang J."/>
            <person name="Cook D.R."/>
        </authorList>
    </citation>
    <scope>NUCLEOTIDE SEQUENCE [LARGE SCALE GENOMIC DNA]</scope>
    <source>
        <strain evidence="10">cv. CDC Frontier</strain>
    </source>
</reference>
<comment type="subcellular location">
    <subcellularLocation>
        <location evidence="1">Membrane</location>
        <topology evidence="1">Multi-pass membrane protein</topology>
    </subcellularLocation>
</comment>